<comment type="caution">
    <text evidence="9">The sequence shown here is derived from an EMBL/GenBank/DDBJ whole genome shotgun (WGS) entry which is preliminary data.</text>
</comment>
<evidence type="ECO:0000313" key="10">
    <source>
        <dbReference type="Proteomes" id="UP000319213"/>
    </source>
</evidence>
<keyword evidence="9" id="KW-0645">Protease</keyword>
<dbReference type="Proteomes" id="UP000319213">
    <property type="component" value="Unassembled WGS sequence"/>
</dbReference>
<feature type="domain" description="Peptidase S54 rhomboid" evidence="8">
    <location>
        <begin position="117"/>
        <end position="249"/>
    </location>
</feature>
<keyword evidence="3 7" id="KW-0812">Transmembrane</keyword>
<feature type="transmembrane region" description="Helical" evidence="7">
    <location>
        <begin position="208"/>
        <end position="225"/>
    </location>
</feature>
<dbReference type="Gene3D" id="3.30.160.60">
    <property type="entry name" value="Classic Zinc Finger"/>
    <property type="match status" value="1"/>
</dbReference>
<reference evidence="9 10" key="1">
    <citation type="submission" date="2019-06" db="EMBL/GenBank/DDBJ databases">
        <title>Sequencing the genomes of 1000 actinobacteria strains.</title>
        <authorList>
            <person name="Klenk H.-P."/>
        </authorList>
    </citation>
    <scope>NUCLEOTIDE SEQUENCE [LARGE SCALE GENOMIC DNA]</scope>
    <source>
        <strain evidence="9 10">DSM 43186</strain>
    </source>
</reference>
<evidence type="ECO:0000256" key="6">
    <source>
        <dbReference type="ARBA" id="ARBA00023136"/>
    </source>
</evidence>
<feature type="transmembrane region" description="Helical" evidence="7">
    <location>
        <begin position="231"/>
        <end position="251"/>
    </location>
</feature>
<dbReference type="InterPro" id="IPR035952">
    <property type="entry name" value="Rhomboid-like_sf"/>
</dbReference>
<feature type="transmembrane region" description="Helical" evidence="7">
    <location>
        <begin position="158"/>
        <end position="176"/>
    </location>
</feature>
<sequence length="286" mass="30889">MTSQPPTTPSQGEEAVPTCYRHPERETYVRCQRCDRPICPDCMREAAVGHQCVDCVAEANRATRAARTVFGGGLIAKPYVTFAILGINVLLFIAQELTQGGIAERFGMNVAYVAVLGEYHRLITSAFLHWGILHILFNSWALYVLGPSLERMLGHVRFLALYLLSALGGSVLGYWFDDPRVLSVGASGAIFGLFAATFVIGRRLNVDIRGIVVLIVINLVITFWPGTNISWTAHVGGLITGAVVAAALAYAPKSARTPVQVAALAAVLALLGVLVMIRPNFPFPIV</sequence>
<dbReference type="GO" id="GO:0016020">
    <property type="term" value="C:membrane"/>
    <property type="evidence" value="ECO:0007669"/>
    <property type="project" value="UniProtKB-SubCell"/>
</dbReference>
<dbReference type="GO" id="GO:0004252">
    <property type="term" value="F:serine-type endopeptidase activity"/>
    <property type="evidence" value="ECO:0007669"/>
    <property type="project" value="InterPro"/>
</dbReference>
<dbReference type="PANTHER" id="PTHR43731:SF14">
    <property type="entry name" value="PRESENILIN-ASSOCIATED RHOMBOID-LIKE PROTEIN, MITOCHONDRIAL"/>
    <property type="match status" value="1"/>
</dbReference>
<comment type="similarity">
    <text evidence="2">Belongs to the peptidase S54 family.</text>
</comment>
<dbReference type="GO" id="GO:0006508">
    <property type="term" value="P:proteolysis"/>
    <property type="evidence" value="ECO:0007669"/>
    <property type="project" value="UniProtKB-KW"/>
</dbReference>
<dbReference type="OrthoDB" id="9807874at2"/>
<dbReference type="EMBL" id="VFPQ01000002">
    <property type="protein sequence ID" value="TQM72479.1"/>
    <property type="molecule type" value="Genomic_DNA"/>
</dbReference>
<feature type="transmembrane region" description="Helical" evidence="7">
    <location>
        <begin position="127"/>
        <end position="146"/>
    </location>
</feature>
<dbReference type="PANTHER" id="PTHR43731">
    <property type="entry name" value="RHOMBOID PROTEASE"/>
    <property type="match status" value="1"/>
</dbReference>
<evidence type="ECO:0000313" key="9">
    <source>
        <dbReference type="EMBL" id="TQM72479.1"/>
    </source>
</evidence>
<feature type="transmembrane region" description="Helical" evidence="7">
    <location>
        <begin position="258"/>
        <end position="277"/>
    </location>
</feature>
<proteinExistence type="inferred from homology"/>
<protein>
    <submittedName>
        <fullName evidence="9">Membrane associated rhomboid family serine protease</fullName>
    </submittedName>
</protein>
<dbReference type="SUPFAM" id="SSF144091">
    <property type="entry name" value="Rhomboid-like"/>
    <property type="match status" value="1"/>
</dbReference>
<dbReference type="Gene3D" id="1.20.1540.10">
    <property type="entry name" value="Rhomboid-like"/>
    <property type="match status" value="1"/>
</dbReference>
<evidence type="ECO:0000256" key="4">
    <source>
        <dbReference type="ARBA" id="ARBA00022801"/>
    </source>
</evidence>
<keyword evidence="5 7" id="KW-1133">Transmembrane helix</keyword>
<dbReference type="InterPro" id="IPR022764">
    <property type="entry name" value="Peptidase_S54_rhomboid_dom"/>
</dbReference>
<dbReference type="Pfam" id="PF01694">
    <property type="entry name" value="Rhomboid"/>
    <property type="match status" value="1"/>
</dbReference>
<evidence type="ECO:0000256" key="3">
    <source>
        <dbReference type="ARBA" id="ARBA00022692"/>
    </source>
</evidence>
<evidence type="ECO:0000256" key="1">
    <source>
        <dbReference type="ARBA" id="ARBA00004141"/>
    </source>
</evidence>
<evidence type="ECO:0000256" key="2">
    <source>
        <dbReference type="ARBA" id="ARBA00009045"/>
    </source>
</evidence>
<feature type="transmembrane region" description="Helical" evidence="7">
    <location>
        <begin position="74"/>
        <end position="94"/>
    </location>
</feature>
<feature type="transmembrane region" description="Helical" evidence="7">
    <location>
        <begin position="182"/>
        <end position="201"/>
    </location>
</feature>
<evidence type="ECO:0000256" key="5">
    <source>
        <dbReference type="ARBA" id="ARBA00022989"/>
    </source>
</evidence>
<evidence type="ECO:0000256" key="7">
    <source>
        <dbReference type="SAM" id="Phobius"/>
    </source>
</evidence>
<gene>
    <name evidence="9" type="ORF">FHX40_4620</name>
</gene>
<comment type="subcellular location">
    <subcellularLocation>
        <location evidence="1">Membrane</location>
        <topology evidence="1">Multi-pass membrane protein</topology>
    </subcellularLocation>
</comment>
<keyword evidence="6 7" id="KW-0472">Membrane</keyword>
<dbReference type="SUPFAM" id="SSF57845">
    <property type="entry name" value="B-box zinc-binding domain"/>
    <property type="match status" value="1"/>
</dbReference>
<keyword evidence="4" id="KW-0378">Hydrolase</keyword>
<dbReference type="AlphaFoldDB" id="A0A543IPJ0"/>
<evidence type="ECO:0000259" key="8">
    <source>
        <dbReference type="Pfam" id="PF01694"/>
    </source>
</evidence>
<dbReference type="InterPro" id="IPR050925">
    <property type="entry name" value="Rhomboid_protease_S54"/>
</dbReference>
<name>A0A543IPJ0_9ACTN</name>
<accession>A0A543IPJ0</accession>
<dbReference type="RefSeq" id="WP_142262033.1">
    <property type="nucleotide sequence ID" value="NZ_BMPV01000002.1"/>
</dbReference>
<keyword evidence="10" id="KW-1185">Reference proteome</keyword>
<organism evidence="9 10">
    <name type="scientific">Thermopolyspora flexuosa</name>
    <dbReference type="NCBI Taxonomy" id="103836"/>
    <lineage>
        <taxon>Bacteria</taxon>
        <taxon>Bacillati</taxon>
        <taxon>Actinomycetota</taxon>
        <taxon>Actinomycetes</taxon>
        <taxon>Streptosporangiales</taxon>
        <taxon>Streptosporangiaceae</taxon>
        <taxon>Thermopolyspora</taxon>
    </lineage>
</organism>